<dbReference type="Proteomes" id="UP000019374">
    <property type="component" value="Unassembled WGS sequence"/>
</dbReference>
<evidence type="ECO:0000256" key="1">
    <source>
        <dbReference type="SAM" id="MobiDB-lite"/>
    </source>
</evidence>
<dbReference type="GO" id="GO:0000702">
    <property type="term" value="F:oxidized base lesion DNA N-glycosylase activity"/>
    <property type="evidence" value="ECO:0007669"/>
    <property type="project" value="UniProtKB-ARBA"/>
</dbReference>
<dbReference type="GO" id="GO:0004519">
    <property type="term" value="F:endonuclease activity"/>
    <property type="evidence" value="ECO:0007669"/>
    <property type="project" value="UniProtKB-KW"/>
</dbReference>
<dbReference type="InterPro" id="IPR011257">
    <property type="entry name" value="DNA_glycosylase"/>
</dbReference>
<gene>
    <name evidence="3" type="ORF">OCS_02058</name>
</gene>
<keyword evidence="3" id="KW-0255">Endonuclease</keyword>
<organism evidence="3 4">
    <name type="scientific">Ophiocordyceps sinensis (strain Co18 / CGMCC 3.14243)</name>
    <name type="common">Yarsagumba caterpillar fungus</name>
    <name type="synonym">Hirsutella sinensis</name>
    <dbReference type="NCBI Taxonomy" id="911162"/>
    <lineage>
        <taxon>Eukaryota</taxon>
        <taxon>Fungi</taxon>
        <taxon>Dikarya</taxon>
        <taxon>Ascomycota</taxon>
        <taxon>Pezizomycotina</taxon>
        <taxon>Sordariomycetes</taxon>
        <taxon>Hypocreomycetidae</taxon>
        <taxon>Hypocreales</taxon>
        <taxon>Ophiocordycipitaceae</taxon>
        <taxon>Ophiocordyceps</taxon>
    </lineage>
</organism>
<dbReference type="OrthoDB" id="5607at2759"/>
<dbReference type="SUPFAM" id="SSF48150">
    <property type="entry name" value="DNA-glycosylase"/>
    <property type="match status" value="1"/>
</dbReference>
<reference evidence="3 4" key="1">
    <citation type="journal article" date="2013" name="Chin. Sci. Bull.">
        <title>Genome survey uncovers the secrets of sex and lifestyle in caterpillar fungus.</title>
        <authorList>
            <person name="Hu X."/>
            <person name="Zhang Y."/>
            <person name="Xiao G."/>
            <person name="Zheng P."/>
            <person name="Xia Y."/>
            <person name="Zhang X."/>
            <person name="St Leger R.J."/>
            <person name="Liu X."/>
            <person name="Wang C."/>
        </authorList>
    </citation>
    <scope>NUCLEOTIDE SEQUENCE [LARGE SCALE GENOMIC DNA]</scope>
    <source>
        <strain evidence="4">Co18 / CGMCC 3.14243</strain>
        <tissue evidence="3">Fruit-body</tissue>
    </source>
</reference>
<feature type="region of interest" description="Disordered" evidence="1">
    <location>
        <begin position="1"/>
        <end position="92"/>
    </location>
</feature>
<keyword evidence="3" id="KW-0540">Nuclease</keyword>
<keyword evidence="3" id="KW-0378">Hydrolase</keyword>
<evidence type="ECO:0000313" key="4">
    <source>
        <dbReference type="Proteomes" id="UP000019374"/>
    </source>
</evidence>
<feature type="domain" description="HhH-GPD" evidence="2">
    <location>
        <begin position="167"/>
        <end position="327"/>
    </location>
</feature>
<sequence length="418" mass="46271">MAAAPSTEPRPRRSARTLKRQNHVDEEGSPDESLRITAAAKRAKKRVKTEPSTPRPKDEEHDASLPKDDAKENEKETKSLQETSIKTPHDGAARLRARKLKSFSAYASRSPFPDLARPTPQECRLAHGILARLHGDRVRPDKVVAPTGAAGCGNSPSVLDALIRTVLSQNTSDGNSSRAKRNMDRVYGGSDRWDAIVDGGQSRLQMAIQSGGLSVVKSKVICSILEQVKNRYGVYSLDHLFGASDEDAMREMLSFKGVGPKTASCVLLFCLRRASFAVDPHVYRLTGLLGWRPPAASREEAQAHLDALIPSDEKYALHTLLITHGKRCPECRAGGENLGQCELRRAFRRGRLEGEAGQYVNKEEMEGVKEEMEAIKEEVDAVKEEEMEAVKEEEMAVKEEEMAVKEEEMAAVKKEHHD</sequence>
<dbReference type="GO" id="GO:0006285">
    <property type="term" value="P:base-excision repair, AP site formation"/>
    <property type="evidence" value="ECO:0007669"/>
    <property type="project" value="UniProtKB-ARBA"/>
</dbReference>
<proteinExistence type="predicted"/>
<name>T5AKF7_OPHSC</name>
<dbReference type="CDD" id="cd00056">
    <property type="entry name" value="ENDO3c"/>
    <property type="match status" value="1"/>
</dbReference>
<dbReference type="EMBL" id="KE652335">
    <property type="protein sequence ID" value="EQL02232.1"/>
    <property type="molecule type" value="Genomic_DNA"/>
</dbReference>
<evidence type="ECO:0000313" key="3">
    <source>
        <dbReference type="EMBL" id="EQL02232.1"/>
    </source>
</evidence>
<feature type="region of interest" description="Disordered" evidence="1">
    <location>
        <begin position="393"/>
        <end position="418"/>
    </location>
</feature>
<dbReference type="HOGENOM" id="CLU_012862_9_1_1"/>
<dbReference type="Gene3D" id="1.10.340.30">
    <property type="entry name" value="Hypothetical protein, domain 2"/>
    <property type="match status" value="1"/>
</dbReference>
<protein>
    <submittedName>
        <fullName evidence="3">Endonuclease III</fullName>
    </submittedName>
</protein>
<accession>T5AKF7</accession>
<feature type="compositionally biased region" description="Basic residues" evidence="1">
    <location>
        <begin position="12"/>
        <end position="21"/>
    </location>
</feature>
<dbReference type="PANTHER" id="PTHR47203:SF1">
    <property type="entry name" value="HYPOTHETICAL BASE EXCISION DNA REPAIR PROTEIN (EUROFUNG)"/>
    <property type="match status" value="1"/>
</dbReference>
<dbReference type="AlphaFoldDB" id="T5AKF7"/>
<dbReference type="InterPro" id="IPR023170">
    <property type="entry name" value="HhH_base_excis_C"/>
</dbReference>
<dbReference type="InterPro" id="IPR003265">
    <property type="entry name" value="HhH-GPD_domain"/>
</dbReference>
<dbReference type="SMART" id="SM00478">
    <property type="entry name" value="ENDO3c"/>
    <property type="match status" value="1"/>
</dbReference>
<dbReference type="eggNOG" id="ENOG502QRUG">
    <property type="taxonomic scope" value="Eukaryota"/>
</dbReference>
<evidence type="ECO:0000259" key="2">
    <source>
        <dbReference type="SMART" id="SM00478"/>
    </source>
</evidence>
<dbReference type="Gene3D" id="1.10.1670.10">
    <property type="entry name" value="Helix-hairpin-Helix base-excision DNA repair enzymes (C-terminal)"/>
    <property type="match status" value="1"/>
</dbReference>
<feature type="compositionally biased region" description="Basic and acidic residues" evidence="1">
    <location>
        <begin position="55"/>
        <end position="79"/>
    </location>
</feature>
<dbReference type="PANTHER" id="PTHR47203">
    <property type="match status" value="1"/>
</dbReference>